<name>A0AAV9AW47_ACOGR</name>
<gene>
    <name evidence="4" type="ORF">QJS04_geneDACA013663</name>
</gene>
<dbReference type="SMART" id="SM00355">
    <property type="entry name" value="ZnF_C2H2"/>
    <property type="match status" value="4"/>
</dbReference>
<evidence type="ECO:0000256" key="1">
    <source>
        <dbReference type="SAM" id="MobiDB-lite"/>
    </source>
</evidence>
<keyword evidence="5" id="KW-1185">Reference proteome</keyword>
<feature type="domain" description="U1-type" evidence="3">
    <location>
        <begin position="507"/>
        <end position="541"/>
    </location>
</feature>
<reference evidence="4" key="2">
    <citation type="submission" date="2023-06" db="EMBL/GenBank/DDBJ databases">
        <authorList>
            <person name="Ma L."/>
            <person name="Liu K.-W."/>
            <person name="Li Z."/>
            <person name="Hsiao Y.-Y."/>
            <person name="Qi Y."/>
            <person name="Fu T."/>
            <person name="Tang G."/>
            <person name="Zhang D."/>
            <person name="Sun W.-H."/>
            <person name="Liu D.-K."/>
            <person name="Li Y."/>
            <person name="Chen G.-Z."/>
            <person name="Liu X.-D."/>
            <person name="Liao X.-Y."/>
            <person name="Jiang Y.-T."/>
            <person name="Yu X."/>
            <person name="Hao Y."/>
            <person name="Huang J."/>
            <person name="Zhao X.-W."/>
            <person name="Ke S."/>
            <person name="Chen Y.-Y."/>
            <person name="Wu W.-L."/>
            <person name="Hsu J.-L."/>
            <person name="Lin Y.-F."/>
            <person name="Huang M.-D."/>
            <person name="Li C.-Y."/>
            <person name="Huang L."/>
            <person name="Wang Z.-W."/>
            <person name="Zhao X."/>
            <person name="Zhong W.-Y."/>
            <person name="Peng D.-H."/>
            <person name="Ahmad S."/>
            <person name="Lan S."/>
            <person name="Zhang J.-S."/>
            <person name="Tsai W.-C."/>
            <person name="Van De Peer Y."/>
            <person name="Liu Z.-J."/>
        </authorList>
    </citation>
    <scope>NUCLEOTIDE SEQUENCE</scope>
    <source>
        <strain evidence="4">SCP</strain>
        <tissue evidence="4">Leaves</tissue>
    </source>
</reference>
<feature type="domain" description="C2H2-type" evidence="2">
    <location>
        <begin position="510"/>
        <end position="534"/>
    </location>
</feature>
<feature type="domain" description="U1-type" evidence="3">
    <location>
        <begin position="413"/>
        <end position="444"/>
    </location>
</feature>
<proteinExistence type="predicted"/>
<evidence type="ECO:0000259" key="2">
    <source>
        <dbReference type="SMART" id="SM00355"/>
    </source>
</evidence>
<evidence type="ECO:0000259" key="3">
    <source>
        <dbReference type="SMART" id="SM00451"/>
    </source>
</evidence>
<feature type="domain" description="U1-type" evidence="3">
    <location>
        <begin position="225"/>
        <end position="259"/>
    </location>
</feature>
<feature type="domain" description="C2H2-type" evidence="2">
    <location>
        <begin position="413"/>
        <end position="437"/>
    </location>
</feature>
<accession>A0AAV9AW47</accession>
<dbReference type="PANTHER" id="PTHR47487">
    <property type="entry name" value="OS06G0651300 PROTEIN-RELATED"/>
    <property type="match status" value="1"/>
</dbReference>
<dbReference type="EMBL" id="JAUJYN010000006">
    <property type="protein sequence ID" value="KAK1268392.1"/>
    <property type="molecule type" value="Genomic_DNA"/>
</dbReference>
<feature type="domain" description="U1-type" evidence="3">
    <location>
        <begin position="317"/>
        <end position="348"/>
    </location>
</feature>
<dbReference type="InterPro" id="IPR036236">
    <property type="entry name" value="Znf_C2H2_sf"/>
</dbReference>
<feature type="region of interest" description="Disordered" evidence="1">
    <location>
        <begin position="272"/>
        <end position="306"/>
    </location>
</feature>
<feature type="region of interest" description="Disordered" evidence="1">
    <location>
        <begin position="1"/>
        <end position="24"/>
    </location>
</feature>
<dbReference type="AlphaFoldDB" id="A0AAV9AW47"/>
<dbReference type="Proteomes" id="UP001179952">
    <property type="component" value="Unassembled WGS sequence"/>
</dbReference>
<dbReference type="Pfam" id="PF12874">
    <property type="entry name" value="zf-met"/>
    <property type="match status" value="4"/>
</dbReference>
<dbReference type="SMART" id="SM00451">
    <property type="entry name" value="ZnF_U1"/>
    <property type="match status" value="4"/>
</dbReference>
<dbReference type="GO" id="GO:0003676">
    <property type="term" value="F:nucleic acid binding"/>
    <property type="evidence" value="ECO:0007669"/>
    <property type="project" value="InterPro"/>
</dbReference>
<reference evidence="4" key="1">
    <citation type="journal article" date="2023" name="Nat. Commun.">
        <title>Diploid and tetraploid genomes of Acorus and the evolution of monocots.</title>
        <authorList>
            <person name="Ma L."/>
            <person name="Liu K.W."/>
            <person name="Li Z."/>
            <person name="Hsiao Y.Y."/>
            <person name="Qi Y."/>
            <person name="Fu T."/>
            <person name="Tang G.D."/>
            <person name="Zhang D."/>
            <person name="Sun W.H."/>
            <person name="Liu D.K."/>
            <person name="Li Y."/>
            <person name="Chen G.Z."/>
            <person name="Liu X.D."/>
            <person name="Liao X.Y."/>
            <person name="Jiang Y.T."/>
            <person name="Yu X."/>
            <person name="Hao Y."/>
            <person name="Huang J."/>
            <person name="Zhao X.W."/>
            <person name="Ke S."/>
            <person name="Chen Y.Y."/>
            <person name="Wu W.L."/>
            <person name="Hsu J.L."/>
            <person name="Lin Y.F."/>
            <person name="Huang M.D."/>
            <person name="Li C.Y."/>
            <person name="Huang L."/>
            <person name="Wang Z.W."/>
            <person name="Zhao X."/>
            <person name="Zhong W.Y."/>
            <person name="Peng D.H."/>
            <person name="Ahmad S."/>
            <person name="Lan S."/>
            <person name="Zhang J.S."/>
            <person name="Tsai W.C."/>
            <person name="Van de Peer Y."/>
            <person name="Liu Z.J."/>
        </authorList>
    </citation>
    <scope>NUCLEOTIDE SEQUENCE</scope>
    <source>
        <strain evidence="4">SCP</strain>
    </source>
</reference>
<dbReference type="SUPFAM" id="SSF57667">
    <property type="entry name" value="beta-beta-alpha zinc fingers"/>
    <property type="match status" value="3"/>
</dbReference>
<dbReference type="GO" id="GO:0008270">
    <property type="term" value="F:zinc ion binding"/>
    <property type="evidence" value="ECO:0007669"/>
    <property type="project" value="InterPro"/>
</dbReference>
<evidence type="ECO:0000313" key="5">
    <source>
        <dbReference type="Proteomes" id="UP001179952"/>
    </source>
</evidence>
<feature type="domain" description="C2H2-type" evidence="2">
    <location>
        <begin position="317"/>
        <end position="341"/>
    </location>
</feature>
<feature type="compositionally biased region" description="Polar residues" evidence="1">
    <location>
        <begin position="272"/>
        <end position="289"/>
    </location>
</feature>
<dbReference type="PANTHER" id="PTHR47487:SF8">
    <property type="entry name" value="OS08G0270900 PROTEIN"/>
    <property type="match status" value="1"/>
</dbReference>
<dbReference type="InterPro" id="IPR003604">
    <property type="entry name" value="Matrin/U1-like-C_Znf_C2H2"/>
</dbReference>
<comment type="caution">
    <text evidence="4">The sequence shown here is derived from an EMBL/GenBank/DDBJ whole genome shotgun (WGS) entry which is preliminary data.</text>
</comment>
<dbReference type="Gene3D" id="3.30.160.60">
    <property type="entry name" value="Classic Zinc Finger"/>
    <property type="match status" value="3"/>
</dbReference>
<dbReference type="InterPro" id="IPR013087">
    <property type="entry name" value="Znf_C2H2_type"/>
</dbReference>
<feature type="domain" description="C2H2-type" evidence="2">
    <location>
        <begin position="228"/>
        <end position="252"/>
    </location>
</feature>
<protein>
    <submittedName>
        <fullName evidence="4">Uncharacterized protein</fullName>
    </submittedName>
</protein>
<evidence type="ECO:0000313" key="4">
    <source>
        <dbReference type="EMBL" id="KAK1268392.1"/>
    </source>
</evidence>
<organism evidence="4 5">
    <name type="scientific">Acorus gramineus</name>
    <name type="common">Dwarf sweet flag</name>
    <dbReference type="NCBI Taxonomy" id="55184"/>
    <lineage>
        <taxon>Eukaryota</taxon>
        <taxon>Viridiplantae</taxon>
        <taxon>Streptophyta</taxon>
        <taxon>Embryophyta</taxon>
        <taxon>Tracheophyta</taxon>
        <taxon>Spermatophyta</taxon>
        <taxon>Magnoliopsida</taxon>
        <taxon>Liliopsida</taxon>
        <taxon>Acoraceae</taxon>
        <taxon>Acorus</taxon>
    </lineage>
</organism>
<sequence>MEFKFLDSDNPPPPPPVHPSFISPSPLTNGLFTPQLHQLGFNNGGQFGGGDIVRPEFLSQTLSAYVGNIPQRGILGAASLSAAEALLREIEKERIREELIVREIERRRILEEEVRRELAIGRAISVGFGQHLPISVTTPTQNMVGDVRVSEQVLPPMSGVRIDKRVGSMGTVRHERRAVRLPIAQHSKVEVSQLSEDPPVKPAVPGMKRKAALPITDCRAPPSVKNEWSCALCQVTMPNQKIFNEHLQGKKHKAKEAFLNVNNIVAKCQAASTSTPKNPIPTSNLNTSEKPVKRSRVGDGPTSSGTKLMQKQQPFFFFCSDCNVKCNGVRMMTGHIGGKKHQALLEKVNKSNETPEKTPPSATITSEPTYMIKGNRVMDIEEAENKANGKAEVADRKQWKQQKTGGTKERVYFFCKDCNVDCYNENMMTAHLDANKHRMIQAALNRWNEALKKISLPSTATAGVADMNEIIVDRVMDTVEAENNAIIGIGEEADGKQQQRKTECPKNRLYFCKYCNLKLNSEKTFSEHIGAKKHRAIMEAWNRWNEALKKPSVSSIATAEAADMSEGKGDRVGITEQAKSNANVNAKYAYERKVDGETLE</sequence>